<keyword evidence="2" id="KW-1185">Reference proteome</keyword>
<evidence type="ECO:0000313" key="2">
    <source>
        <dbReference type="Proteomes" id="UP000596660"/>
    </source>
</evidence>
<dbReference type="Gramene" id="AUR62037063-RA">
    <property type="protein sequence ID" value="AUR62037063-RA:cds"/>
    <property type="gene ID" value="AUR62037063"/>
</dbReference>
<dbReference type="EnsemblPlants" id="AUR62037063-RA">
    <property type="protein sequence ID" value="AUR62037063-RA:cds"/>
    <property type="gene ID" value="AUR62037063"/>
</dbReference>
<protein>
    <submittedName>
        <fullName evidence="1">Uncharacterized protein</fullName>
    </submittedName>
</protein>
<reference evidence="1" key="2">
    <citation type="submission" date="2021-03" db="UniProtKB">
        <authorList>
            <consortium name="EnsemblPlants"/>
        </authorList>
    </citation>
    <scope>IDENTIFICATION</scope>
</reference>
<proteinExistence type="predicted"/>
<organism evidence="1 2">
    <name type="scientific">Chenopodium quinoa</name>
    <name type="common">Quinoa</name>
    <dbReference type="NCBI Taxonomy" id="63459"/>
    <lineage>
        <taxon>Eukaryota</taxon>
        <taxon>Viridiplantae</taxon>
        <taxon>Streptophyta</taxon>
        <taxon>Embryophyta</taxon>
        <taxon>Tracheophyta</taxon>
        <taxon>Spermatophyta</taxon>
        <taxon>Magnoliopsida</taxon>
        <taxon>eudicotyledons</taxon>
        <taxon>Gunneridae</taxon>
        <taxon>Pentapetalae</taxon>
        <taxon>Caryophyllales</taxon>
        <taxon>Chenopodiaceae</taxon>
        <taxon>Chenopodioideae</taxon>
        <taxon>Atripliceae</taxon>
        <taxon>Chenopodium</taxon>
    </lineage>
</organism>
<evidence type="ECO:0000313" key="1">
    <source>
        <dbReference type="EnsemblPlants" id="AUR62037063-RA:cds"/>
    </source>
</evidence>
<reference evidence="1" key="1">
    <citation type="journal article" date="2017" name="Nature">
        <title>The genome of Chenopodium quinoa.</title>
        <authorList>
            <person name="Jarvis D.E."/>
            <person name="Ho Y.S."/>
            <person name="Lightfoot D.J."/>
            <person name="Schmoeckel S.M."/>
            <person name="Li B."/>
            <person name="Borm T.J.A."/>
            <person name="Ohyanagi H."/>
            <person name="Mineta K."/>
            <person name="Michell C.T."/>
            <person name="Saber N."/>
            <person name="Kharbatia N.M."/>
            <person name="Rupper R.R."/>
            <person name="Sharp A.R."/>
            <person name="Dally N."/>
            <person name="Boughton B.A."/>
            <person name="Woo Y.H."/>
            <person name="Gao G."/>
            <person name="Schijlen E.G.W.M."/>
            <person name="Guo X."/>
            <person name="Momin A.A."/>
            <person name="Negrao S."/>
            <person name="Al-Babili S."/>
            <person name="Gehring C."/>
            <person name="Roessner U."/>
            <person name="Jung C."/>
            <person name="Murphy K."/>
            <person name="Arold S.T."/>
            <person name="Gojobori T."/>
            <person name="van der Linden C.G."/>
            <person name="van Loo E.N."/>
            <person name="Jellen E.N."/>
            <person name="Maughan P.J."/>
            <person name="Tester M."/>
        </authorList>
    </citation>
    <scope>NUCLEOTIDE SEQUENCE [LARGE SCALE GENOMIC DNA]</scope>
    <source>
        <strain evidence="1">cv. PI 614886</strain>
    </source>
</reference>
<name>A0A803MXY3_CHEQI</name>
<accession>A0A803MXY3</accession>
<sequence length="133" mass="15135">MLNICIFYCEFTTEYFRIDEKPTDKRDLARVVVDALDRCCDACNDYTGFMAHFLGTNSSTSRGKAVCSSWATLVCRSYNLSLIEIILSWKTSAKQEERQYLEQLRMQAEDLYGKSQVLDLLPGDCSSPAAEDM</sequence>
<dbReference type="AlphaFoldDB" id="A0A803MXY3"/>
<dbReference type="Proteomes" id="UP000596660">
    <property type="component" value="Unplaced"/>
</dbReference>